<dbReference type="HOGENOM" id="CLU_038034_1_0_11"/>
<feature type="chain" id="PRO_5003048295" evidence="5">
    <location>
        <begin position="23"/>
        <end position="314"/>
    </location>
</feature>
<evidence type="ECO:0000256" key="4">
    <source>
        <dbReference type="ARBA" id="ARBA00022729"/>
    </source>
</evidence>
<dbReference type="GO" id="GO:1901678">
    <property type="term" value="P:iron coordination entity transport"/>
    <property type="evidence" value="ECO:0007669"/>
    <property type="project" value="UniProtKB-ARBA"/>
</dbReference>
<dbReference type="PROSITE" id="PS51257">
    <property type="entry name" value="PROKAR_LIPOPROTEIN"/>
    <property type="match status" value="1"/>
</dbReference>
<comment type="subcellular location">
    <subcellularLocation>
        <location evidence="1">Cell envelope</location>
    </subcellularLocation>
</comment>
<sequence>MNTRAGAVGRRLLAGCAGLALAATLAACGGGGDEADGSGVTVKGAYGKVTVEGEPKRVVALTVQAAEILVELGIQPKAVATSQKEIDQMYPWLDGVFTGKLDPELTPSGAADPEAIGAHEPDLIVGATWNIAEHVYKQLTDVAPTFPGLGAGNDDWDKVTVALGELTGNDGKKLVSNVDGTCEKARKKLPGLDGKKYQYVASEKGQFRFGNGSWMECFGLKAADNQDNDQNTDAAVSEEQIEQLDADVLAIWDPDGLKKDVEDDPRFKDLPANTTGALLWVDLPLASATNSPGPLSFDYFIERLLPELESAGKD</sequence>
<dbReference type="InterPro" id="IPR002491">
    <property type="entry name" value="ABC_transptr_periplasmic_BD"/>
</dbReference>
<comment type="similarity">
    <text evidence="2">Belongs to the bacterial solute-binding protein 8 family.</text>
</comment>
<evidence type="ECO:0000313" key="8">
    <source>
        <dbReference type="Proteomes" id="UP000000844"/>
    </source>
</evidence>
<dbReference type="Gene3D" id="3.40.50.1980">
    <property type="entry name" value="Nitrogenase molybdenum iron protein domain"/>
    <property type="match status" value="2"/>
</dbReference>
<dbReference type="InterPro" id="IPR051313">
    <property type="entry name" value="Bact_iron-sidero_bind"/>
</dbReference>
<organism evidence="7 8">
    <name type="scientific">Stackebrandtia nassauensis (strain DSM 44728 / CIP 108903 / NRRL B-16338 / NBRC 102104 / LLR-40K-21)</name>
    <dbReference type="NCBI Taxonomy" id="446470"/>
    <lineage>
        <taxon>Bacteria</taxon>
        <taxon>Bacillati</taxon>
        <taxon>Actinomycetota</taxon>
        <taxon>Actinomycetes</taxon>
        <taxon>Glycomycetales</taxon>
        <taxon>Glycomycetaceae</taxon>
        <taxon>Stackebrandtia</taxon>
    </lineage>
</organism>
<keyword evidence="3" id="KW-0813">Transport</keyword>
<dbReference type="PANTHER" id="PTHR30532:SF1">
    <property type="entry name" value="IRON(3+)-HYDROXAMATE-BINDING PROTEIN FHUD"/>
    <property type="match status" value="1"/>
</dbReference>
<dbReference type="EMBL" id="CP001778">
    <property type="protein sequence ID" value="ADD42425.1"/>
    <property type="molecule type" value="Genomic_DNA"/>
</dbReference>
<dbReference type="KEGG" id="sna:Snas_2749"/>
<evidence type="ECO:0000256" key="1">
    <source>
        <dbReference type="ARBA" id="ARBA00004196"/>
    </source>
</evidence>
<dbReference type="Proteomes" id="UP000000844">
    <property type="component" value="Chromosome"/>
</dbReference>
<keyword evidence="4 5" id="KW-0732">Signal</keyword>
<dbReference type="STRING" id="446470.Snas_2749"/>
<evidence type="ECO:0000256" key="2">
    <source>
        <dbReference type="ARBA" id="ARBA00008814"/>
    </source>
</evidence>
<dbReference type="RefSeq" id="WP_013017996.1">
    <property type="nucleotide sequence ID" value="NC_013947.1"/>
</dbReference>
<keyword evidence="8" id="KW-1185">Reference proteome</keyword>
<dbReference type="PROSITE" id="PS50983">
    <property type="entry name" value="FE_B12_PBP"/>
    <property type="match status" value="1"/>
</dbReference>
<proteinExistence type="inferred from homology"/>
<evidence type="ECO:0000256" key="5">
    <source>
        <dbReference type="SAM" id="SignalP"/>
    </source>
</evidence>
<dbReference type="GO" id="GO:0030288">
    <property type="term" value="C:outer membrane-bounded periplasmic space"/>
    <property type="evidence" value="ECO:0007669"/>
    <property type="project" value="TreeGrafter"/>
</dbReference>
<dbReference type="AlphaFoldDB" id="D3Q7F4"/>
<protein>
    <submittedName>
        <fullName evidence="7">Periplasmic binding protein</fullName>
    </submittedName>
</protein>
<feature type="signal peptide" evidence="5">
    <location>
        <begin position="1"/>
        <end position="22"/>
    </location>
</feature>
<dbReference type="OrthoDB" id="1846031at2"/>
<evidence type="ECO:0000259" key="6">
    <source>
        <dbReference type="PROSITE" id="PS50983"/>
    </source>
</evidence>
<reference evidence="7 8" key="1">
    <citation type="journal article" date="2009" name="Stand. Genomic Sci.">
        <title>Complete genome sequence of Stackebrandtia nassauensis type strain (LLR-40K-21).</title>
        <authorList>
            <person name="Munk C."/>
            <person name="Lapidus A."/>
            <person name="Copeland A."/>
            <person name="Jando M."/>
            <person name="Mayilraj S."/>
            <person name="Glavina Del Rio T."/>
            <person name="Nolan M."/>
            <person name="Chen F."/>
            <person name="Lucas S."/>
            <person name="Tice H."/>
            <person name="Cheng J.F."/>
            <person name="Han C."/>
            <person name="Detter J.C."/>
            <person name="Bruce D."/>
            <person name="Goodwin L."/>
            <person name="Chain P."/>
            <person name="Pitluck S."/>
            <person name="Goker M."/>
            <person name="Ovchinikova G."/>
            <person name="Pati A."/>
            <person name="Ivanova N."/>
            <person name="Mavromatis K."/>
            <person name="Chen A."/>
            <person name="Palaniappan K."/>
            <person name="Land M."/>
            <person name="Hauser L."/>
            <person name="Chang Y.J."/>
            <person name="Jeffries C.D."/>
            <person name="Bristow J."/>
            <person name="Eisen J.A."/>
            <person name="Markowitz V."/>
            <person name="Hugenholtz P."/>
            <person name="Kyrpides N.C."/>
            <person name="Klenk H.P."/>
        </authorList>
    </citation>
    <scope>NUCLEOTIDE SEQUENCE [LARGE SCALE GENOMIC DNA]</scope>
    <source>
        <strain evidence="8">DSM 44728 / CIP 108903 / NRRL B-16338 / NBRC 102104 / LLR-40K-21</strain>
    </source>
</reference>
<name>D3Q7F4_STANL</name>
<feature type="domain" description="Fe/B12 periplasmic-binding" evidence="6">
    <location>
        <begin position="57"/>
        <end position="312"/>
    </location>
</feature>
<dbReference type="Pfam" id="PF01497">
    <property type="entry name" value="Peripla_BP_2"/>
    <property type="match status" value="1"/>
</dbReference>
<evidence type="ECO:0000256" key="3">
    <source>
        <dbReference type="ARBA" id="ARBA00022448"/>
    </source>
</evidence>
<gene>
    <name evidence="7" type="ordered locus">Snas_2749</name>
</gene>
<dbReference type="PANTHER" id="PTHR30532">
    <property type="entry name" value="IRON III DICITRATE-BINDING PERIPLASMIC PROTEIN"/>
    <property type="match status" value="1"/>
</dbReference>
<evidence type="ECO:0000313" key="7">
    <source>
        <dbReference type="EMBL" id="ADD42425.1"/>
    </source>
</evidence>
<dbReference type="eggNOG" id="COG0614">
    <property type="taxonomic scope" value="Bacteria"/>
</dbReference>
<accession>D3Q7F4</accession>
<dbReference type="SUPFAM" id="SSF53807">
    <property type="entry name" value="Helical backbone' metal receptor"/>
    <property type="match status" value="1"/>
</dbReference>